<dbReference type="Proteomes" id="UP000694407">
    <property type="component" value="Unplaced"/>
</dbReference>
<feature type="compositionally biased region" description="Low complexity" evidence="1">
    <location>
        <begin position="406"/>
        <end position="417"/>
    </location>
</feature>
<dbReference type="PANTHER" id="PTHR37358:SF1">
    <property type="entry name" value="MUCIN-20"/>
    <property type="match status" value="1"/>
</dbReference>
<feature type="compositionally biased region" description="Polar residues" evidence="1">
    <location>
        <begin position="254"/>
        <end position="264"/>
    </location>
</feature>
<dbReference type="AlphaFoldDB" id="A0A8C5ZC28"/>
<dbReference type="PANTHER" id="PTHR37358">
    <property type="entry name" value="MUCIN-20"/>
    <property type="match status" value="1"/>
</dbReference>
<feature type="compositionally biased region" description="Low complexity" evidence="1">
    <location>
        <begin position="265"/>
        <end position="279"/>
    </location>
</feature>
<feature type="compositionally biased region" description="Low complexity" evidence="1">
    <location>
        <begin position="287"/>
        <end position="310"/>
    </location>
</feature>
<dbReference type="InterPro" id="IPR034551">
    <property type="entry name" value="MUC20"/>
</dbReference>
<feature type="chain" id="PRO_5034579435" evidence="2">
    <location>
        <begin position="31"/>
        <end position="504"/>
    </location>
</feature>
<accession>A0A8C5ZC28</accession>
<feature type="compositionally biased region" description="Polar residues" evidence="1">
    <location>
        <begin position="418"/>
        <end position="462"/>
    </location>
</feature>
<feature type="compositionally biased region" description="Polar residues" evidence="1">
    <location>
        <begin position="325"/>
        <end position="355"/>
    </location>
</feature>
<reference evidence="3" key="2">
    <citation type="submission" date="2025-09" db="UniProtKB">
        <authorList>
            <consortium name="Ensembl"/>
        </authorList>
    </citation>
    <scope>IDENTIFICATION</scope>
</reference>
<sequence>VVISAPARMSSVRGLVLPLLFFCWETGVLGSSAGKEGRGALWASSPAVFWGVRTSSEGGFQTIDLTETSTQSHVSLKTQTLSTKTLSKNLIPVGTTSKVETREAQTMSPAMETNTLTKVRASNFRAVVTSPVETSVMSSSPTGTGTTTAERSAGSGPTEAIFDTLCSDDSSEETKRMVAGSWTLTQISPEAESLSSESSSSADSSVSVNTTSHILSPDAATRPKALVEYSITHIEFTRGSVMKIETVATISGTSDIEYSPTGGQAESTSETSALSTSTEVKSHIPKTTASAETLSAASTSESASPDSTPEAPLPTSLSTERETAAAQTSTHTPSGTLVAGSTSPWEETSALSAGTTRHLEVSGAGTHSTDAGSTVGTVTSSAGPRASIYSSSEAATIQISTLSETFATEEGTTTGSFPTSRSPLPSVHPSTASSSQETHFTFSKATATPESSIASPTTAQTRHTTEVPGLVHVRQALYQLSLSPASQAPFLNIYFIFIFETGSR</sequence>
<keyword evidence="2" id="KW-0732">Signal</keyword>
<feature type="compositionally biased region" description="Low complexity" evidence="1">
    <location>
        <begin position="134"/>
        <end position="156"/>
    </location>
</feature>
<evidence type="ECO:0000313" key="4">
    <source>
        <dbReference type="Proteomes" id="UP000694407"/>
    </source>
</evidence>
<feature type="region of interest" description="Disordered" evidence="1">
    <location>
        <begin position="254"/>
        <end position="385"/>
    </location>
</feature>
<feature type="region of interest" description="Disordered" evidence="1">
    <location>
        <begin position="132"/>
        <end position="159"/>
    </location>
</feature>
<organism evidence="3 4">
    <name type="scientific">Marmota marmota marmota</name>
    <name type="common">Alpine marmot</name>
    <dbReference type="NCBI Taxonomy" id="9994"/>
    <lineage>
        <taxon>Eukaryota</taxon>
        <taxon>Metazoa</taxon>
        <taxon>Chordata</taxon>
        <taxon>Craniata</taxon>
        <taxon>Vertebrata</taxon>
        <taxon>Euteleostomi</taxon>
        <taxon>Mammalia</taxon>
        <taxon>Eutheria</taxon>
        <taxon>Euarchontoglires</taxon>
        <taxon>Glires</taxon>
        <taxon>Rodentia</taxon>
        <taxon>Sciuromorpha</taxon>
        <taxon>Sciuridae</taxon>
        <taxon>Xerinae</taxon>
        <taxon>Marmotini</taxon>
        <taxon>Marmota</taxon>
    </lineage>
</organism>
<dbReference type="GeneTree" id="ENSGT00730000111453"/>
<reference evidence="3" key="1">
    <citation type="submission" date="2025-08" db="UniProtKB">
        <authorList>
            <consortium name="Ensembl"/>
        </authorList>
    </citation>
    <scope>IDENTIFICATION</scope>
</reference>
<feature type="compositionally biased region" description="Polar residues" evidence="1">
    <location>
        <begin position="365"/>
        <end position="385"/>
    </location>
</feature>
<protein>
    <submittedName>
        <fullName evidence="3">Uncharacterized protein</fullName>
    </submittedName>
</protein>
<feature type="region of interest" description="Disordered" evidence="1">
    <location>
        <begin position="406"/>
        <end position="464"/>
    </location>
</feature>
<evidence type="ECO:0000256" key="2">
    <source>
        <dbReference type="SAM" id="SignalP"/>
    </source>
</evidence>
<proteinExistence type="predicted"/>
<name>A0A8C5ZC28_MARMA</name>
<evidence type="ECO:0000256" key="1">
    <source>
        <dbReference type="SAM" id="MobiDB-lite"/>
    </source>
</evidence>
<keyword evidence="4" id="KW-1185">Reference proteome</keyword>
<dbReference type="Ensembl" id="ENSMMMT00000012119.1">
    <property type="protein sequence ID" value="ENSMMMP00000010621.1"/>
    <property type="gene ID" value="ENSMMMG00000009451.1"/>
</dbReference>
<feature type="signal peptide" evidence="2">
    <location>
        <begin position="1"/>
        <end position="30"/>
    </location>
</feature>
<dbReference type="GO" id="GO:0048012">
    <property type="term" value="P:hepatocyte growth factor receptor signaling pathway"/>
    <property type="evidence" value="ECO:0007669"/>
    <property type="project" value="InterPro"/>
</dbReference>
<evidence type="ECO:0000313" key="3">
    <source>
        <dbReference type="Ensembl" id="ENSMMMP00000010621.1"/>
    </source>
</evidence>